<evidence type="ECO:0000313" key="4">
    <source>
        <dbReference type="Ensembl" id="ENSLACP00000005630.1"/>
    </source>
</evidence>
<dbReference type="OMA" id="ISPCAIT"/>
<feature type="compositionally biased region" description="Low complexity" evidence="3">
    <location>
        <begin position="500"/>
        <end position="510"/>
    </location>
</feature>
<dbReference type="EMBL" id="AFYH01121698">
    <property type="status" value="NOT_ANNOTATED_CDS"/>
    <property type="molecule type" value="Genomic_DNA"/>
</dbReference>
<dbReference type="Bgee" id="ENSLACG00000005003">
    <property type="expression patterns" value="Expressed in pelvic fin"/>
</dbReference>
<dbReference type="Proteomes" id="UP000008672">
    <property type="component" value="Unassembled WGS sequence"/>
</dbReference>
<dbReference type="FunCoup" id="H3A7K9">
    <property type="interactions" value="226"/>
</dbReference>
<keyword evidence="2" id="KW-0175">Coiled coil</keyword>
<dbReference type="PANTHER" id="PTHR22461:SF1">
    <property type="entry name" value="SERINE-RICH COILED-COIL DOMAIN-CONTAINING PROTEIN 1"/>
    <property type="match status" value="1"/>
</dbReference>
<dbReference type="InterPro" id="IPR029627">
    <property type="entry name" value="CCSER"/>
</dbReference>
<feature type="compositionally biased region" description="Basic residues" evidence="3">
    <location>
        <begin position="174"/>
        <end position="190"/>
    </location>
</feature>
<evidence type="ECO:0000256" key="1">
    <source>
        <dbReference type="ARBA" id="ARBA00010949"/>
    </source>
</evidence>
<feature type="region of interest" description="Disordered" evidence="3">
    <location>
        <begin position="317"/>
        <end position="362"/>
    </location>
</feature>
<feature type="compositionally biased region" description="Polar residues" evidence="3">
    <location>
        <begin position="83"/>
        <end position="100"/>
    </location>
</feature>
<feature type="region of interest" description="Disordered" evidence="3">
    <location>
        <begin position="1"/>
        <end position="100"/>
    </location>
</feature>
<dbReference type="AlphaFoldDB" id="H3A7K9"/>
<accession>H3A7K9</accession>
<evidence type="ECO:0000256" key="3">
    <source>
        <dbReference type="SAM" id="MobiDB-lite"/>
    </source>
</evidence>
<gene>
    <name evidence="4" type="primary">CCSER1</name>
</gene>
<reference evidence="4" key="2">
    <citation type="submission" date="2025-08" db="UniProtKB">
        <authorList>
            <consortium name="Ensembl"/>
        </authorList>
    </citation>
    <scope>IDENTIFICATION</scope>
</reference>
<dbReference type="EMBL" id="AFYH01121697">
    <property type="status" value="NOT_ANNOTATED_CDS"/>
    <property type="molecule type" value="Genomic_DNA"/>
</dbReference>
<reference evidence="4" key="3">
    <citation type="submission" date="2025-09" db="UniProtKB">
        <authorList>
            <consortium name="Ensembl"/>
        </authorList>
    </citation>
    <scope>IDENTIFICATION</scope>
</reference>
<dbReference type="eggNOG" id="ENOG502QXW4">
    <property type="taxonomic scope" value="Eukaryota"/>
</dbReference>
<keyword evidence="5" id="KW-1185">Reference proteome</keyword>
<dbReference type="GeneTree" id="ENSGT00940000153912"/>
<feature type="compositionally biased region" description="Polar residues" evidence="3">
    <location>
        <begin position="320"/>
        <end position="331"/>
    </location>
</feature>
<feature type="region of interest" description="Disordered" evidence="3">
    <location>
        <begin position="174"/>
        <end position="217"/>
    </location>
</feature>
<sequence>MGDSGSRRSTLVSRLPIFRRSTSKRQESLPSSPSSNNVNGIHTSSPSSTNSSSSSTGKRRSIFRTPSIGFHSKKASEQKLESADQSLSISNGTQPLSNNVQKLNSEVRTKSRHSFGFSGTRSKKITRSLTEDFERGKEPSVNRNVFINCISSGNHEGEDSGFIEEHSKYQAKSSSKKLLPKSFSSHHRLSKQAPQSLLSSTTDQSKSLPEPKHCTESEPLLLQTPVSYSVEIAGSSLQSPLLSTDHTTAQTPSECLPITEDSVSEVDVLPNGANTASCVEEFGHDVTTSQVFLNAAAGTATAATTVAIPGTESLLYEEGSCSNEPSTPNGSHRSESHYRAESNPLLETPTVSQTETSLERTRPDAELIGCEQTENSDLCSAILTEEKFCFPSLLLHSPFTKELPLIQQQTFQFSHKRSGCPVLKEIQYSKDQLTFREQQGYRRQHILATVVGSFSPCHEARFTERRLRSSSEGTSGSSRINLKLREWHPDEVSSLRKQRTSSSSSKMNSM</sequence>
<feature type="compositionally biased region" description="Polar residues" evidence="3">
    <location>
        <begin position="192"/>
        <end position="207"/>
    </location>
</feature>
<name>H3A7K9_LATCH</name>
<dbReference type="HOGENOM" id="CLU_011774_0_0_1"/>
<dbReference type="PANTHER" id="PTHR22461">
    <property type="entry name" value="SERINE-RICH COILED-COIL DOMAIN-CONTAINING PROTEIN 2-RELATED"/>
    <property type="match status" value="1"/>
</dbReference>
<feature type="compositionally biased region" description="Low complexity" evidence="3">
    <location>
        <begin position="28"/>
        <end position="56"/>
    </location>
</feature>
<comment type="similarity">
    <text evidence="1">Belongs to the CCSER family.</text>
</comment>
<dbReference type="Ensembl" id="ENSLACT00000005679.1">
    <property type="protein sequence ID" value="ENSLACP00000005630.1"/>
    <property type="gene ID" value="ENSLACG00000005003.1"/>
</dbReference>
<reference evidence="5" key="1">
    <citation type="submission" date="2011-08" db="EMBL/GenBank/DDBJ databases">
        <title>The draft genome of Latimeria chalumnae.</title>
        <authorList>
            <person name="Di Palma F."/>
            <person name="Alfoldi J."/>
            <person name="Johnson J."/>
            <person name="Berlin A."/>
            <person name="Gnerre S."/>
            <person name="Jaffe D."/>
            <person name="MacCallum I."/>
            <person name="Young S."/>
            <person name="Walker B.J."/>
            <person name="Lander E."/>
            <person name="Lindblad-Toh K."/>
        </authorList>
    </citation>
    <scope>NUCLEOTIDE SEQUENCE [LARGE SCALE GENOMIC DNA]</scope>
    <source>
        <strain evidence="5">Wild caught</strain>
    </source>
</reference>
<evidence type="ECO:0000256" key="2">
    <source>
        <dbReference type="ARBA" id="ARBA00023054"/>
    </source>
</evidence>
<dbReference type="EMBL" id="AFYH01121699">
    <property type="status" value="NOT_ANNOTATED_CDS"/>
    <property type="molecule type" value="Genomic_DNA"/>
</dbReference>
<feature type="region of interest" description="Disordered" evidence="3">
    <location>
        <begin position="491"/>
        <end position="510"/>
    </location>
</feature>
<protein>
    <submittedName>
        <fullName evidence="4">Coiled-coil serine rich protein 1</fullName>
    </submittedName>
</protein>
<evidence type="ECO:0000313" key="5">
    <source>
        <dbReference type="Proteomes" id="UP000008672"/>
    </source>
</evidence>
<proteinExistence type="inferred from homology"/>
<organism evidence="4 5">
    <name type="scientific">Latimeria chalumnae</name>
    <name type="common">Coelacanth</name>
    <dbReference type="NCBI Taxonomy" id="7897"/>
    <lineage>
        <taxon>Eukaryota</taxon>
        <taxon>Metazoa</taxon>
        <taxon>Chordata</taxon>
        <taxon>Craniata</taxon>
        <taxon>Vertebrata</taxon>
        <taxon>Euteleostomi</taxon>
        <taxon>Coelacanthiformes</taxon>
        <taxon>Coelacanthidae</taxon>
        <taxon>Latimeria</taxon>
    </lineage>
</organism>
<dbReference type="EMBL" id="AFYH01121700">
    <property type="status" value="NOT_ANNOTATED_CDS"/>
    <property type="molecule type" value="Genomic_DNA"/>
</dbReference>
<dbReference type="EMBL" id="AFYH01121701">
    <property type="status" value="NOT_ANNOTATED_CDS"/>
    <property type="molecule type" value="Genomic_DNA"/>
</dbReference>
<dbReference type="InParanoid" id="H3A7K9"/>